<keyword evidence="1" id="KW-0812">Transmembrane</keyword>
<accession>A0A7X0MKY2</accession>
<protein>
    <submittedName>
        <fullName evidence="2">Uncharacterized protein</fullName>
    </submittedName>
</protein>
<reference evidence="2 3" key="1">
    <citation type="submission" date="2020-08" db="EMBL/GenBank/DDBJ databases">
        <title>Genomic Encyclopedia of Type Strains, Phase IV (KMG-V): Genome sequencing to study the core and pangenomes of soil and plant-associated prokaryotes.</title>
        <authorList>
            <person name="Whitman W."/>
        </authorList>
    </citation>
    <scope>NUCLEOTIDE SEQUENCE [LARGE SCALE GENOMIC DNA]</scope>
    <source>
        <strain evidence="2 3">M2T3</strain>
    </source>
</reference>
<dbReference type="AlphaFoldDB" id="A0A7X0MKY2"/>
<feature type="transmembrane region" description="Helical" evidence="1">
    <location>
        <begin position="65"/>
        <end position="84"/>
    </location>
</feature>
<dbReference type="Proteomes" id="UP000521017">
    <property type="component" value="Unassembled WGS sequence"/>
</dbReference>
<sequence>MKYLTLNLVIPIAVISFALFTKWWYVLPIDAPDTILNGFPLPFICEGWHTSLSLQIFVLEFLVDFLVYFLFWFIAIYIINKYVITIRIDSHRRVYRDIRRALRGLTLLTILSFVFITAGSDNIFYFKRPWDMKTVKTGYKLIWDNQVK</sequence>
<dbReference type="EMBL" id="JACHCC010000025">
    <property type="protein sequence ID" value="MBB6503042.1"/>
    <property type="molecule type" value="Genomic_DNA"/>
</dbReference>
<name>A0A7X0MKY2_9SPHI</name>
<evidence type="ECO:0000313" key="3">
    <source>
        <dbReference type="Proteomes" id="UP000521017"/>
    </source>
</evidence>
<keyword evidence="1" id="KW-1133">Transmembrane helix</keyword>
<feature type="transmembrane region" description="Helical" evidence="1">
    <location>
        <begin position="6"/>
        <end position="27"/>
    </location>
</feature>
<evidence type="ECO:0000313" key="2">
    <source>
        <dbReference type="EMBL" id="MBB6503042.1"/>
    </source>
</evidence>
<organism evidence="2 3">
    <name type="scientific">Pedobacter cryoconitis</name>
    <dbReference type="NCBI Taxonomy" id="188932"/>
    <lineage>
        <taxon>Bacteria</taxon>
        <taxon>Pseudomonadati</taxon>
        <taxon>Bacteroidota</taxon>
        <taxon>Sphingobacteriia</taxon>
        <taxon>Sphingobacteriales</taxon>
        <taxon>Sphingobacteriaceae</taxon>
        <taxon>Pedobacter</taxon>
    </lineage>
</organism>
<keyword evidence="1" id="KW-0472">Membrane</keyword>
<gene>
    <name evidence="2" type="ORF">HDF25_005232</name>
</gene>
<proteinExistence type="predicted"/>
<evidence type="ECO:0000256" key="1">
    <source>
        <dbReference type="SAM" id="Phobius"/>
    </source>
</evidence>
<feature type="transmembrane region" description="Helical" evidence="1">
    <location>
        <begin position="105"/>
        <end position="126"/>
    </location>
</feature>
<comment type="caution">
    <text evidence="2">The sequence shown here is derived from an EMBL/GenBank/DDBJ whole genome shotgun (WGS) entry which is preliminary data.</text>
</comment>